<dbReference type="AlphaFoldDB" id="I3SJ28"/>
<accession>I3SJ28</accession>
<proteinExistence type="evidence at transcript level"/>
<sequence length="38" mass="4561">MCKFSVAVSNNFHKVQKLWLWNHKKLSLQTESEALMQR</sequence>
<dbReference type="EMBL" id="BT140475">
    <property type="protein sequence ID" value="AFK40270.1"/>
    <property type="molecule type" value="mRNA"/>
</dbReference>
<organism evidence="1">
    <name type="scientific">Lotus japonicus</name>
    <name type="common">Lotus corniculatus var. japonicus</name>
    <dbReference type="NCBI Taxonomy" id="34305"/>
    <lineage>
        <taxon>Eukaryota</taxon>
        <taxon>Viridiplantae</taxon>
        <taxon>Streptophyta</taxon>
        <taxon>Embryophyta</taxon>
        <taxon>Tracheophyta</taxon>
        <taxon>Spermatophyta</taxon>
        <taxon>Magnoliopsida</taxon>
        <taxon>eudicotyledons</taxon>
        <taxon>Gunneridae</taxon>
        <taxon>Pentapetalae</taxon>
        <taxon>rosids</taxon>
        <taxon>fabids</taxon>
        <taxon>Fabales</taxon>
        <taxon>Fabaceae</taxon>
        <taxon>Papilionoideae</taxon>
        <taxon>50 kb inversion clade</taxon>
        <taxon>NPAAA clade</taxon>
        <taxon>Hologalegina</taxon>
        <taxon>robinioid clade</taxon>
        <taxon>Loteae</taxon>
        <taxon>Lotus</taxon>
    </lineage>
</organism>
<name>I3SJ28_LOTJA</name>
<reference evidence="1" key="1">
    <citation type="submission" date="2012-05" db="EMBL/GenBank/DDBJ databases">
        <authorList>
            <person name="Krishnakumar V."/>
            <person name="Cheung F."/>
            <person name="Xiao Y."/>
            <person name="Chan A."/>
            <person name="Moskal W.A."/>
            <person name="Town C.D."/>
        </authorList>
    </citation>
    <scope>NUCLEOTIDE SEQUENCE</scope>
</reference>
<evidence type="ECO:0000313" key="1">
    <source>
        <dbReference type="EMBL" id="AFK40270.1"/>
    </source>
</evidence>
<protein>
    <submittedName>
        <fullName evidence="1">Uncharacterized protein</fullName>
    </submittedName>
</protein>